<gene>
    <name evidence="1" type="ORF">O1611_g503</name>
</gene>
<evidence type="ECO:0000313" key="2">
    <source>
        <dbReference type="Proteomes" id="UP001153332"/>
    </source>
</evidence>
<protein>
    <submittedName>
        <fullName evidence="1">Uncharacterized protein</fullName>
    </submittedName>
</protein>
<sequence length="493" mass="52799">MHQLNIDGNMTHPSSLGGLCCAALLALFGEKVSLPGSVPYNDSLSSYWSSQAASVHPACVFSPRTADDVSTALRALTASEALPFLDTALRGPCQFAVRSGGHTSFAGAASIEGGVTIDLSGLNSIEVSLDKSTVSIGVGARWQDVYAKLDPFNLSAVGGRNGLVGVGGLTTGGGISHFSPRYGFACDTVSNYQVVLADGSIVDAESDPDLLFALRGGSNNFGIVTRVDLQTFDQGLLWGGQIYNPISTLDSVLKTFADLNSPDGYDEYASLITAFGFSQGMVAIANDITYTKNEANPPVLQPLTALPSYLNSMRITNMTSIAVEMGTFQPDGLHELYASQTLVSSVEMLEAIYICFNKTVEAIQDIPGIVWSVVLEPLPQAVYKRAPPGSNALGLSNRTEPLLIALVSATWQDEVHDERINNLTQSLMADIEKEARKLNAFDSYVYLPYAAPWQDPMHGYGEETLGRLQRVKRKVDPDGIFTYNVPGGFKIPM</sequence>
<dbReference type="EMBL" id="JAPUUL010000043">
    <property type="protein sequence ID" value="KAJ8133123.1"/>
    <property type="molecule type" value="Genomic_DNA"/>
</dbReference>
<name>A0ACC2K0S0_9PEZI</name>
<organism evidence="1 2">
    <name type="scientific">Lasiodiplodia mahajangana</name>
    <dbReference type="NCBI Taxonomy" id="1108764"/>
    <lineage>
        <taxon>Eukaryota</taxon>
        <taxon>Fungi</taxon>
        <taxon>Dikarya</taxon>
        <taxon>Ascomycota</taxon>
        <taxon>Pezizomycotina</taxon>
        <taxon>Dothideomycetes</taxon>
        <taxon>Dothideomycetes incertae sedis</taxon>
        <taxon>Botryosphaeriales</taxon>
        <taxon>Botryosphaeriaceae</taxon>
        <taxon>Lasiodiplodia</taxon>
    </lineage>
</organism>
<accession>A0ACC2K0S0</accession>
<keyword evidence="2" id="KW-1185">Reference proteome</keyword>
<dbReference type="Proteomes" id="UP001153332">
    <property type="component" value="Unassembled WGS sequence"/>
</dbReference>
<proteinExistence type="predicted"/>
<reference evidence="1" key="1">
    <citation type="submission" date="2022-12" db="EMBL/GenBank/DDBJ databases">
        <title>Genome Sequence of Lasiodiplodia mahajangana.</title>
        <authorList>
            <person name="Buettner E."/>
        </authorList>
    </citation>
    <scope>NUCLEOTIDE SEQUENCE</scope>
    <source>
        <strain evidence="1">VT137</strain>
    </source>
</reference>
<comment type="caution">
    <text evidence="1">The sequence shown here is derived from an EMBL/GenBank/DDBJ whole genome shotgun (WGS) entry which is preliminary data.</text>
</comment>
<evidence type="ECO:0000313" key="1">
    <source>
        <dbReference type="EMBL" id="KAJ8133123.1"/>
    </source>
</evidence>